<dbReference type="OrthoDB" id="1423981at2759"/>
<proteinExistence type="predicted"/>
<comment type="caution">
    <text evidence="2">The sequence shown here is derived from an EMBL/GenBank/DDBJ whole genome shotgun (WGS) entry which is preliminary data.</text>
</comment>
<dbReference type="AlphaFoldDB" id="A0A8X7P2I4"/>
<gene>
    <name evidence="2" type="ORF">Bca52824_095451</name>
</gene>
<accession>A0A8X7P2I4</accession>
<evidence type="ECO:0000313" key="2">
    <source>
        <dbReference type="EMBL" id="KAG2242708.1"/>
    </source>
</evidence>
<organism evidence="2 3">
    <name type="scientific">Brassica carinata</name>
    <name type="common">Ethiopian mustard</name>
    <name type="synonym">Abyssinian cabbage</name>
    <dbReference type="NCBI Taxonomy" id="52824"/>
    <lineage>
        <taxon>Eukaryota</taxon>
        <taxon>Viridiplantae</taxon>
        <taxon>Streptophyta</taxon>
        <taxon>Embryophyta</taxon>
        <taxon>Tracheophyta</taxon>
        <taxon>Spermatophyta</taxon>
        <taxon>Magnoliopsida</taxon>
        <taxon>eudicotyledons</taxon>
        <taxon>Gunneridae</taxon>
        <taxon>Pentapetalae</taxon>
        <taxon>rosids</taxon>
        <taxon>malvids</taxon>
        <taxon>Brassicales</taxon>
        <taxon>Brassicaceae</taxon>
        <taxon>Brassiceae</taxon>
        <taxon>Brassica</taxon>
    </lineage>
</organism>
<dbReference type="PANTHER" id="PTHR33738:SF20">
    <property type="entry name" value="GENOME ASSEMBLY, CHROMOSOME: A10"/>
    <property type="match status" value="1"/>
</dbReference>
<feature type="region of interest" description="Disordered" evidence="1">
    <location>
        <begin position="1"/>
        <end position="38"/>
    </location>
</feature>
<evidence type="ECO:0000313" key="3">
    <source>
        <dbReference type="Proteomes" id="UP000886595"/>
    </source>
</evidence>
<feature type="compositionally biased region" description="Low complexity" evidence="1">
    <location>
        <begin position="29"/>
        <end position="38"/>
    </location>
</feature>
<dbReference type="EMBL" id="JAAMPC010000383">
    <property type="protein sequence ID" value="KAG2242708.1"/>
    <property type="molecule type" value="Genomic_DNA"/>
</dbReference>
<feature type="compositionally biased region" description="Low complexity" evidence="1">
    <location>
        <begin position="104"/>
        <end position="114"/>
    </location>
</feature>
<reference evidence="2 3" key="1">
    <citation type="submission" date="2020-02" db="EMBL/GenBank/DDBJ databases">
        <authorList>
            <person name="Ma Q."/>
            <person name="Huang Y."/>
            <person name="Song X."/>
            <person name="Pei D."/>
        </authorList>
    </citation>
    <scope>NUCLEOTIDE SEQUENCE [LARGE SCALE GENOMIC DNA]</scope>
    <source>
        <strain evidence="2">Sxm20200214</strain>
        <tissue evidence="2">Leaf</tissue>
    </source>
</reference>
<keyword evidence="3" id="KW-1185">Reference proteome</keyword>
<sequence length="203" mass="21907">MEGIKKSGSSSSSPSLTCQLFGSRDNPPSSSSSSSSGIFGSIFAPPSKVMGQETVTGGWNDKSSKAGNLLTKAFFINRNNKRVQPCHLSSSIYYGGPDVYFQPQSQNSSANSAAQKKKEGGEDDSGSASRGNWWQEPVKRKNSSSLYVARRLGESRDPVAKRSISEMVRRLKLFHLDSIDRFGFESNRMVDKVGGVVGPSLGI</sequence>
<evidence type="ECO:0000256" key="1">
    <source>
        <dbReference type="SAM" id="MobiDB-lite"/>
    </source>
</evidence>
<dbReference type="PANTHER" id="PTHR33738">
    <property type="entry name" value="EMB|CAB82975.1"/>
    <property type="match status" value="1"/>
</dbReference>
<protein>
    <submittedName>
        <fullName evidence="2">Uncharacterized protein</fullName>
    </submittedName>
</protein>
<dbReference type="Proteomes" id="UP000886595">
    <property type="component" value="Unassembled WGS sequence"/>
</dbReference>
<name>A0A8X7P2I4_BRACI</name>
<feature type="region of interest" description="Disordered" evidence="1">
    <location>
        <begin position="104"/>
        <end position="135"/>
    </location>
</feature>